<dbReference type="Proteomes" id="UP000680348">
    <property type="component" value="Unassembled WGS sequence"/>
</dbReference>
<evidence type="ECO:0000259" key="5">
    <source>
        <dbReference type="PROSITE" id="PS50931"/>
    </source>
</evidence>
<proteinExistence type="inferred from homology"/>
<dbReference type="EMBL" id="JAGWCR010000008">
    <property type="protein sequence ID" value="MBS3650200.1"/>
    <property type="molecule type" value="Genomic_DNA"/>
</dbReference>
<dbReference type="InterPro" id="IPR058163">
    <property type="entry name" value="LysR-type_TF_proteobact-type"/>
</dbReference>
<name>A0A942E352_9HYPH</name>
<keyword evidence="3" id="KW-0238">DNA-binding</keyword>
<evidence type="ECO:0000256" key="4">
    <source>
        <dbReference type="ARBA" id="ARBA00023163"/>
    </source>
</evidence>
<keyword evidence="7" id="KW-1185">Reference proteome</keyword>
<dbReference type="SUPFAM" id="SSF53850">
    <property type="entry name" value="Periplasmic binding protein-like II"/>
    <property type="match status" value="1"/>
</dbReference>
<dbReference type="GO" id="GO:0043565">
    <property type="term" value="F:sequence-specific DNA binding"/>
    <property type="evidence" value="ECO:0007669"/>
    <property type="project" value="TreeGrafter"/>
</dbReference>
<dbReference type="PRINTS" id="PR00039">
    <property type="entry name" value="HTHLYSR"/>
</dbReference>
<dbReference type="Gene3D" id="3.40.190.10">
    <property type="entry name" value="Periplasmic binding protein-like II"/>
    <property type="match status" value="2"/>
</dbReference>
<dbReference type="AlphaFoldDB" id="A0A942E352"/>
<dbReference type="PANTHER" id="PTHR30537:SF74">
    <property type="entry name" value="HTH-TYPE TRANSCRIPTIONAL REGULATOR TRPI"/>
    <property type="match status" value="1"/>
</dbReference>
<dbReference type="PROSITE" id="PS50931">
    <property type="entry name" value="HTH_LYSR"/>
    <property type="match status" value="1"/>
</dbReference>
<organism evidence="6 7">
    <name type="scientific">Pseudaminobacter soli</name>
    <name type="common">ex Zhang et al. 2022</name>
    <dbReference type="NCBI Taxonomy" id="2831468"/>
    <lineage>
        <taxon>Bacteria</taxon>
        <taxon>Pseudomonadati</taxon>
        <taxon>Pseudomonadota</taxon>
        <taxon>Alphaproteobacteria</taxon>
        <taxon>Hyphomicrobiales</taxon>
        <taxon>Phyllobacteriaceae</taxon>
        <taxon>Pseudaminobacter</taxon>
    </lineage>
</organism>
<dbReference type="Gene3D" id="1.10.10.10">
    <property type="entry name" value="Winged helix-like DNA-binding domain superfamily/Winged helix DNA-binding domain"/>
    <property type="match status" value="1"/>
</dbReference>
<protein>
    <submittedName>
        <fullName evidence="6">LysR family transcriptional regulator</fullName>
    </submittedName>
</protein>
<dbReference type="InterPro" id="IPR036390">
    <property type="entry name" value="WH_DNA-bd_sf"/>
</dbReference>
<evidence type="ECO:0000256" key="3">
    <source>
        <dbReference type="ARBA" id="ARBA00023125"/>
    </source>
</evidence>
<dbReference type="PANTHER" id="PTHR30537">
    <property type="entry name" value="HTH-TYPE TRANSCRIPTIONAL REGULATOR"/>
    <property type="match status" value="1"/>
</dbReference>
<dbReference type="InterPro" id="IPR000847">
    <property type="entry name" value="LysR_HTH_N"/>
</dbReference>
<keyword evidence="4" id="KW-0804">Transcription</keyword>
<dbReference type="SUPFAM" id="SSF46785">
    <property type="entry name" value="Winged helix' DNA-binding domain"/>
    <property type="match status" value="1"/>
</dbReference>
<gene>
    <name evidence="6" type="ORF">KEU06_16425</name>
</gene>
<comment type="similarity">
    <text evidence="1">Belongs to the LysR transcriptional regulatory family.</text>
</comment>
<feature type="domain" description="HTH lysR-type" evidence="5">
    <location>
        <begin position="9"/>
        <end position="66"/>
    </location>
</feature>
<evidence type="ECO:0000256" key="2">
    <source>
        <dbReference type="ARBA" id="ARBA00023015"/>
    </source>
</evidence>
<sequence>MSRLRHMLPSPHSLFVFEAAARTLNFKLAAAELNVTQPSVSHAIKALEVYCKVQLFRRGNRGVQLTEAGRELYESVRSSFVRIEQSLSSIAASGMQYVTLAASTSMAAHWLVPQLHDFQQRHPGSKVKIIATDRDVEPDEQIDLTIWLRPANFDRPNCWYICDEIVLPVCSPAYLSSVDRILSVSDLVGHKLIHCFDAFRKRVGWNEWLALAGADSVGLMPNIVFNDYQLAVQAALAGEGIALGWSLTAQLLLERKLLVPAIDKSVRTGNAFFLVGSGNSAKSAESDKLAKWILRNSSNLR</sequence>
<evidence type="ECO:0000256" key="1">
    <source>
        <dbReference type="ARBA" id="ARBA00009437"/>
    </source>
</evidence>
<dbReference type="InterPro" id="IPR036388">
    <property type="entry name" value="WH-like_DNA-bd_sf"/>
</dbReference>
<evidence type="ECO:0000313" key="6">
    <source>
        <dbReference type="EMBL" id="MBS3650200.1"/>
    </source>
</evidence>
<accession>A0A942E352</accession>
<dbReference type="GO" id="GO:0003700">
    <property type="term" value="F:DNA-binding transcription factor activity"/>
    <property type="evidence" value="ECO:0007669"/>
    <property type="project" value="InterPro"/>
</dbReference>
<dbReference type="Pfam" id="PF00126">
    <property type="entry name" value="HTH_1"/>
    <property type="match status" value="1"/>
</dbReference>
<dbReference type="InterPro" id="IPR005119">
    <property type="entry name" value="LysR_subst-bd"/>
</dbReference>
<dbReference type="Pfam" id="PF03466">
    <property type="entry name" value="LysR_substrate"/>
    <property type="match status" value="1"/>
</dbReference>
<keyword evidence="2" id="KW-0805">Transcription regulation</keyword>
<reference evidence="6" key="1">
    <citation type="submission" date="2021-04" db="EMBL/GenBank/DDBJ databases">
        <title>Pseudaminobacter soli sp. nov., isolated from paddy soil contaminated by heavy metals.</title>
        <authorList>
            <person name="Zhang K."/>
        </authorList>
    </citation>
    <scope>NUCLEOTIDE SEQUENCE</scope>
    <source>
        <strain evidence="6">19-2017</strain>
    </source>
</reference>
<dbReference type="GO" id="GO:0006351">
    <property type="term" value="P:DNA-templated transcription"/>
    <property type="evidence" value="ECO:0007669"/>
    <property type="project" value="TreeGrafter"/>
</dbReference>
<evidence type="ECO:0000313" key="7">
    <source>
        <dbReference type="Proteomes" id="UP000680348"/>
    </source>
</evidence>
<comment type="caution">
    <text evidence="6">The sequence shown here is derived from an EMBL/GenBank/DDBJ whole genome shotgun (WGS) entry which is preliminary data.</text>
</comment>